<dbReference type="EMBL" id="HACM01005812">
    <property type="protein sequence ID" value="CRZ06254.1"/>
    <property type="molecule type" value="Transcribed_RNA"/>
</dbReference>
<organism evidence="1">
    <name type="scientific">Spongospora subterranea</name>
    <dbReference type="NCBI Taxonomy" id="70186"/>
    <lineage>
        <taxon>Eukaryota</taxon>
        <taxon>Sar</taxon>
        <taxon>Rhizaria</taxon>
        <taxon>Endomyxa</taxon>
        <taxon>Phytomyxea</taxon>
        <taxon>Plasmodiophorida</taxon>
        <taxon>Plasmodiophoridae</taxon>
        <taxon>Spongospora</taxon>
    </lineage>
</organism>
<dbReference type="AlphaFoldDB" id="A0A0H5RCL7"/>
<sequence>MDRSTTKSRSPGPYFLPWMRMMGGRDMPAFWNASNRIPFVRFLDMLMTSNLMSSCNIVFDNYQQPANDGMFLEAVMTATTCMASHAHGVRGGKLREFSTQLAYELTEQKTLNAPRLNLRSRSYLRQISSGL</sequence>
<name>A0A0H5RCL7_9EUKA</name>
<proteinExistence type="predicted"/>
<accession>A0A0H5RCL7</accession>
<evidence type="ECO:0000313" key="1">
    <source>
        <dbReference type="EMBL" id="CRZ06254.1"/>
    </source>
</evidence>
<protein>
    <submittedName>
        <fullName evidence="1">Uncharacterized protein</fullName>
    </submittedName>
</protein>
<reference evidence="1" key="1">
    <citation type="submission" date="2015-04" db="EMBL/GenBank/DDBJ databases">
        <title>The genome sequence of the plant pathogenic Rhizarian Plasmodiophora brassicae reveals insights in its biotrophic life cycle and the origin of chitin synthesis.</title>
        <authorList>
            <person name="Schwelm A."/>
            <person name="Fogelqvist J."/>
            <person name="Knaust A."/>
            <person name="Julke S."/>
            <person name="Lilja T."/>
            <person name="Dhandapani V."/>
            <person name="Bonilla-Rosso G."/>
            <person name="Karlsson M."/>
            <person name="Shevchenko A."/>
            <person name="Choi S.R."/>
            <person name="Kim H.G."/>
            <person name="Park J.Y."/>
            <person name="Lim Y.P."/>
            <person name="Ludwig-Muller J."/>
            <person name="Dixelius C."/>
        </authorList>
    </citation>
    <scope>NUCLEOTIDE SEQUENCE</scope>
    <source>
        <tissue evidence="1">Potato root galls</tissue>
    </source>
</reference>